<feature type="region of interest" description="Disordered" evidence="1">
    <location>
        <begin position="334"/>
        <end position="444"/>
    </location>
</feature>
<feature type="chain" id="PRO_5009315825" evidence="2">
    <location>
        <begin position="24"/>
        <end position="444"/>
    </location>
</feature>
<reference evidence="4" key="1">
    <citation type="submission" date="2016-11" db="UniProtKB">
        <authorList>
            <consortium name="WormBaseParasite"/>
        </authorList>
    </citation>
    <scope>IDENTIFICATION</scope>
</reference>
<proteinExistence type="predicted"/>
<feature type="compositionally biased region" description="Low complexity" evidence="1">
    <location>
        <begin position="388"/>
        <end position="398"/>
    </location>
</feature>
<feature type="compositionally biased region" description="Basic and acidic residues" evidence="1">
    <location>
        <begin position="171"/>
        <end position="191"/>
    </location>
</feature>
<keyword evidence="3" id="KW-1185">Reference proteome</keyword>
<keyword evidence="2" id="KW-0732">Signal</keyword>
<feature type="compositionally biased region" description="Low complexity" evidence="1">
    <location>
        <begin position="424"/>
        <end position="434"/>
    </location>
</feature>
<organism evidence="3 4">
    <name type="scientific">Meloidogyne hapla</name>
    <name type="common">Root-knot nematode worm</name>
    <dbReference type="NCBI Taxonomy" id="6305"/>
    <lineage>
        <taxon>Eukaryota</taxon>
        <taxon>Metazoa</taxon>
        <taxon>Ecdysozoa</taxon>
        <taxon>Nematoda</taxon>
        <taxon>Chromadorea</taxon>
        <taxon>Rhabditida</taxon>
        <taxon>Tylenchina</taxon>
        <taxon>Tylenchomorpha</taxon>
        <taxon>Tylenchoidea</taxon>
        <taxon>Meloidogynidae</taxon>
        <taxon>Meloidogyninae</taxon>
        <taxon>Meloidogyne</taxon>
    </lineage>
</organism>
<feature type="region of interest" description="Disordered" evidence="1">
    <location>
        <begin position="74"/>
        <end position="239"/>
    </location>
</feature>
<feature type="compositionally biased region" description="Polar residues" evidence="1">
    <location>
        <begin position="400"/>
        <end position="410"/>
    </location>
</feature>
<dbReference type="Proteomes" id="UP000095281">
    <property type="component" value="Unplaced"/>
</dbReference>
<feature type="compositionally biased region" description="Acidic residues" evidence="1">
    <location>
        <begin position="192"/>
        <end position="203"/>
    </location>
</feature>
<sequence>MSLQKQLFLFVFLLPILFSLIEGVNDNKNKNETKDETTTTITTKVTQITTGGYDDKETADYGALAAELAELADEENKLNKKKEDLSSVDLKKEDLKSENPSNLKDKSINYVGGNKGEFEKGTVNKYGDDNFKEDVKLDEEDDSGLSTESSSSEGGKNSDEDNWAGLQGTKPHNEGWPRRRIEKEEDKKEVDKEDEEEDEEEEREQNPKHDYPKHDEGRKKRKYKNNRKDESDEDLDDQIPKSLRKLLKQLAANGKNPLIIPLIINNNNILPNGREEDDDEEEGYKRGKHGKHEGRNERLGKPPLDWYNPHNFQSPFFPPPMFPPQMFPPIFPQQQPPQLGSSFGVSGPLGGQQQFGLNQLGGVPPSGNPPTFTNPFGPPNQFGPPPTQQNGPFGQPNQIPYLNNKINQPSHFGPPNQFPPSPQQQPNQINPQGINGDGALKKTN</sequence>
<feature type="compositionally biased region" description="Pro residues" evidence="1">
    <location>
        <begin position="376"/>
        <end position="387"/>
    </location>
</feature>
<feature type="compositionally biased region" description="Low complexity" evidence="1">
    <location>
        <begin position="144"/>
        <end position="155"/>
    </location>
</feature>
<feature type="signal peptide" evidence="2">
    <location>
        <begin position="1"/>
        <end position="23"/>
    </location>
</feature>
<feature type="compositionally biased region" description="Basic and acidic residues" evidence="1">
    <location>
        <begin position="74"/>
        <end position="107"/>
    </location>
</feature>
<evidence type="ECO:0000313" key="4">
    <source>
        <dbReference type="WBParaSite" id="MhA1_Contig2374.frz3.gene4"/>
    </source>
</evidence>
<evidence type="ECO:0000256" key="2">
    <source>
        <dbReference type="SAM" id="SignalP"/>
    </source>
</evidence>
<feature type="compositionally biased region" description="Basic and acidic residues" evidence="1">
    <location>
        <begin position="204"/>
        <end position="218"/>
    </location>
</feature>
<feature type="compositionally biased region" description="Low complexity" evidence="1">
    <location>
        <begin position="351"/>
        <end position="362"/>
    </location>
</feature>
<accession>A0A1I8BHU0</accession>
<feature type="compositionally biased region" description="Basic and acidic residues" evidence="1">
    <location>
        <begin position="116"/>
        <end position="135"/>
    </location>
</feature>
<dbReference type="AlphaFoldDB" id="A0A1I8BHU0"/>
<feature type="region of interest" description="Disordered" evidence="1">
    <location>
        <begin position="268"/>
        <end position="312"/>
    </location>
</feature>
<dbReference type="WBParaSite" id="MhA1_Contig2374.frz3.gene4">
    <property type="protein sequence ID" value="MhA1_Contig2374.frz3.gene4"/>
    <property type="gene ID" value="MhA1_Contig2374.frz3.gene4"/>
</dbReference>
<protein>
    <submittedName>
        <fullName evidence="4">Uncharacterized protein</fullName>
    </submittedName>
</protein>
<evidence type="ECO:0000313" key="3">
    <source>
        <dbReference type="Proteomes" id="UP000095281"/>
    </source>
</evidence>
<name>A0A1I8BHU0_MELHA</name>
<evidence type="ECO:0000256" key="1">
    <source>
        <dbReference type="SAM" id="MobiDB-lite"/>
    </source>
</evidence>